<comment type="function">
    <text evidence="1 10">Involved in cell fusion during mating by stabilizing the plasma membrane fusion event.</text>
</comment>
<feature type="transmembrane region" description="Helical" evidence="10">
    <location>
        <begin position="150"/>
        <end position="166"/>
    </location>
</feature>
<dbReference type="OrthoDB" id="10248838at2759"/>
<organism evidence="11 12">
    <name type="scientific">Rhizophagus irregularis (strain DAOM 197198w)</name>
    <name type="common">Glomus intraradices</name>
    <dbReference type="NCBI Taxonomy" id="1432141"/>
    <lineage>
        <taxon>Eukaryota</taxon>
        <taxon>Fungi</taxon>
        <taxon>Fungi incertae sedis</taxon>
        <taxon>Mucoromycota</taxon>
        <taxon>Glomeromycotina</taxon>
        <taxon>Glomeromycetes</taxon>
        <taxon>Glomerales</taxon>
        <taxon>Glomeraceae</taxon>
        <taxon>Rhizophagus</taxon>
    </lineage>
</organism>
<evidence type="ECO:0000256" key="4">
    <source>
        <dbReference type="ARBA" id="ARBA00010780"/>
    </source>
</evidence>
<evidence type="ECO:0000313" key="11">
    <source>
        <dbReference type="EMBL" id="EXX75231.1"/>
    </source>
</evidence>
<evidence type="ECO:0000313" key="12">
    <source>
        <dbReference type="Proteomes" id="UP000022910"/>
    </source>
</evidence>
<dbReference type="GO" id="GO:0032220">
    <property type="term" value="P:plasma membrane fusion involved in cytogamy"/>
    <property type="evidence" value="ECO:0007669"/>
    <property type="project" value="TreeGrafter"/>
</dbReference>
<dbReference type="PANTHER" id="PTHR31030:SF1">
    <property type="entry name" value="PLASMA MEMBRANE FUSION PROTEIN PRM1"/>
    <property type="match status" value="1"/>
</dbReference>
<name>A0A015LRB6_RHIIW</name>
<evidence type="ECO:0000256" key="3">
    <source>
        <dbReference type="ARBA" id="ARBA00004196"/>
    </source>
</evidence>
<dbReference type="HOGENOM" id="CLU_010191_1_0_1"/>
<dbReference type="Proteomes" id="UP000022910">
    <property type="component" value="Unassembled WGS sequence"/>
</dbReference>
<dbReference type="AlphaFoldDB" id="A0A015LRB6"/>
<feature type="transmembrane region" description="Helical" evidence="10">
    <location>
        <begin position="341"/>
        <end position="364"/>
    </location>
</feature>
<dbReference type="PANTHER" id="PTHR31030">
    <property type="entry name" value="PLASMA MEMBRANE FUSION PROTEIN PRM1"/>
    <property type="match status" value="1"/>
</dbReference>
<feature type="transmembrane region" description="Helical" evidence="10">
    <location>
        <begin position="69"/>
        <end position="89"/>
    </location>
</feature>
<keyword evidence="10" id="KW-1003">Cell membrane</keyword>
<evidence type="ECO:0000256" key="10">
    <source>
        <dbReference type="RuleBase" id="RU366035"/>
    </source>
</evidence>
<dbReference type="EMBL" id="JEMT01012486">
    <property type="protein sequence ID" value="EXX75231.1"/>
    <property type="molecule type" value="Genomic_DNA"/>
</dbReference>
<evidence type="ECO:0000256" key="2">
    <source>
        <dbReference type="ARBA" id="ARBA00004127"/>
    </source>
</evidence>
<feature type="transmembrane region" description="Helical" evidence="10">
    <location>
        <begin position="639"/>
        <end position="660"/>
    </location>
</feature>
<evidence type="ECO:0000256" key="6">
    <source>
        <dbReference type="ARBA" id="ARBA00022971"/>
    </source>
</evidence>
<protein>
    <recommendedName>
        <fullName evidence="10">Plasma membrane fusion protein PRM1</fullName>
    </recommendedName>
</protein>
<evidence type="ECO:0000256" key="7">
    <source>
        <dbReference type="ARBA" id="ARBA00022989"/>
    </source>
</evidence>
<reference evidence="11 12" key="1">
    <citation type="submission" date="2014-02" db="EMBL/GenBank/DDBJ databases">
        <title>Single nucleus genome sequencing reveals high similarity among nuclei of an endomycorrhizal fungus.</title>
        <authorList>
            <person name="Lin K."/>
            <person name="Geurts R."/>
            <person name="Zhang Z."/>
            <person name="Limpens E."/>
            <person name="Saunders D.G."/>
            <person name="Mu D."/>
            <person name="Pang E."/>
            <person name="Cao H."/>
            <person name="Cha H."/>
            <person name="Lin T."/>
            <person name="Zhou Q."/>
            <person name="Shang Y."/>
            <person name="Li Y."/>
            <person name="Ivanov S."/>
            <person name="Sharma T."/>
            <person name="Velzen R.V."/>
            <person name="Ruijter N.D."/>
            <person name="Aanen D.K."/>
            <person name="Win J."/>
            <person name="Kamoun S."/>
            <person name="Bisseling T."/>
            <person name="Huang S."/>
        </authorList>
    </citation>
    <scope>NUCLEOTIDE SEQUENCE [LARGE SCALE GENOMIC DNA]</scope>
    <source>
        <strain evidence="12">DAOM197198w</strain>
    </source>
</reference>
<comment type="similarity">
    <text evidence="4 10">Belongs to the PRM1 family.</text>
</comment>
<proteinExistence type="inferred from homology"/>
<keyword evidence="9" id="KW-0325">Glycoprotein</keyword>
<dbReference type="GO" id="GO:0043332">
    <property type="term" value="C:mating projection tip"/>
    <property type="evidence" value="ECO:0007669"/>
    <property type="project" value="UniProtKB-UniRule"/>
</dbReference>
<evidence type="ECO:0000256" key="8">
    <source>
        <dbReference type="ARBA" id="ARBA00023136"/>
    </source>
</evidence>
<keyword evidence="8 10" id="KW-0472">Membrane</keyword>
<evidence type="ECO:0000256" key="5">
    <source>
        <dbReference type="ARBA" id="ARBA00022692"/>
    </source>
</evidence>
<evidence type="ECO:0000256" key="1">
    <source>
        <dbReference type="ARBA" id="ARBA00002512"/>
    </source>
</evidence>
<comment type="caution">
    <text evidence="11">The sequence shown here is derived from an EMBL/GenBank/DDBJ whole genome shotgun (WGS) entry which is preliminary data.</text>
</comment>
<dbReference type="GO" id="GO:0005886">
    <property type="term" value="C:plasma membrane"/>
    <property type="evidence" value="ECO:0007669"/>
    <property type="project" value="UniProtKB-SubCell"/>
</dbReference>
<feature type="transmembrane region" description="Helical" evidence="10">
    <location>
        <begin position="435"/>
        <end position="457"/>
    </location>
</feature>
<gene>
    <name evidence="11" type="ORF">RirG_043550</name>
</gene>
<comment type="subcellular location">
    <subcellularLocation>
        <location evidence="3">Cell envelope</location>
    </subcellularLocation>
    <subcellularLocation>
        <location evidence="10">Cell membrane</location>
        <topology evidence="10">Multi-pass membrane protein</topology>
    </subcellularLocation>
    <subcellularLocation>
        <location evidence="2">Endomembrane system</location>
        <topology evidence="2">Multi-pass membrane protein</topology>
    </subcellularLocation>
</comment>
<dbReference type="OMA" id="MYKSTYR"/>
<keyword evidence="6 10" id="KW-0184">Conjugation</keyword>
<dbReference type="GO" id="GO:0012505">
    <property type="term" value="C:endomembrane system"/>
    <property type="evidence" value="ECO:0007669"/>
    <property type="project" value="UniProtKB-SubCell"/>
</dbReference>
<keyword evidence="12" id="KW-1185">Reference proteome</keyword>
<evidence type="ECO:0000256" key="9">
    <source>
        <dbReference type="ARBA" id="ARBA00023180"/>
    </source>
</evidence>
<dbReference type="STRING" id="1432141.A0A015LRB6"/>
<dbReference type="InterPro" id="IPR026777">
    <property type="entry name" value="PRM1"/>
</dbReference>
<sequence>MSQKNINKPPLSHSASWSAGVASSEHTSSSIYSEHKNISNASINSEKFINDDSYSNIHPYIGLRGKLSLAWITYPIISFIFVIGRLFIAMNSIDPIIEDIRQRVNKSCDALELATSSLISLPHFMAGPFYDSITDTINSTIRGFVRTLDLGIQALNGIIVFFINLYKSTFRCLLELAVRGSISAVSEAVIFLQGFSNNALAGIKTAIDNSIAGINSSLEGVRNALSNVGGLLNLPEIPTVSIPAAEDLNKVTFPTTGIVNGLDTLNASIPSMDEIENRLTNLISIPFNELRVIINNSMSDIKFNSSILPVPPMGNNIKFCENNLNLEVLDNIKNDLKRTAWIGLSILFALSILLILANIFYIWISHKRFMNKVDKSLNNFKRTNSNINKNSIIDIIKFSENPFLQNYIVKTSTYFKNRENQKIYRWFWDYILFKPAIICFIIGLSGIISIFIQIAILNGVRHTYKDEISESIANFGNTVMGLMNSNLQESSKQYSTQSNNIIINLENDINQNLFGWVNITTTALNNTLNTAVDEIVGFVNTTFGGVPFIRNVIDELLNCLILVKIKGIQSGLTFIKDNSHLGLPRVSENILMIKPDKMNSVISEATIRFAGEPDEEGTGGQIGRLFDAYEDRLKSELPLFWILIACWGVVLIFGLIRIIWFKLHH</sequence>
<keyword evidence="7 10" id="KW-1133">Transmembrane helix</keyword>
<accession>A0A015LRB6</accession>
<keyword evidence="5 10" id="KW-0812">Transmembrane</keyword>